<evidence type="ECO:0000313" key="2">
    <source>
        <dbReference type="EMBL" id="EGD60086.1"/>
    </source>
</evidence>
<organism evidence="2 3">
    <name type="scientific">Novosphingobium nitrogenifigens DSM 19370</name>
    <dbReference type="NCBI Taxonomy" id="983920"/>
    <lineage>
        <taxon>Bacteria</taxon>
        <taxon>Pseudomonadati</taxon>
        <taxon>Pseudomonadota</taxon>
        <taxon>Alphaproteobacteria</taxon>
        <taxon>Sphingomonadales</taxon>
        <taxon>Sphingomonadaceae</taxon>
        <taxon>Novosphingobium</taxon>
    </lineage>
</organism>
<evidence type="ECO:0000256" key="1">
    <source>
        <dbReference type="SAM" id="MobiDB-lite"/>
    </source>
</evidence>
<proteinExistence type="predicted"/>
<dbReference type="HOGENOM" id="CLU_3138381_0_0_5"/>
<gene>
    <name evidence="2" type="ORF">Y88_1960</name>
</gene>
<reference evidence="2 3" key="1">
    <citation type="journal article" date="2012" name="J. Bacteriol.">
        <title>Draft Genome Sequence of Novosphingobium nitrogenifigens Y88T.</title>
        <authorList>
            <person name="Strabala T.J."/>
            <person name="Macdonald L."/>
            <person name="Liu V."/>
            <person name="Smit A.M."/>
        </authorList>
    </citation>
    <scope>NUCLEOTIDE SEQUENCE [LARGE SCALE GENOMIC DNA]</scope>
    <source>
        <strain evidence="2 3">DSM 19370</strain>
    </source>
</reference>
<dbReference type="AlphaFoldDB" id="F1Z4Y3"/>
<protein>
    <submittedName>
        <fullName evidence="2">Uncharacterized protein</fullName>
    </submittedName>
</protein>
<dbReference type="STRING" id="983920.Y88_1960"/>
<comment type="caution">
    <text evidence="2">The sequence shown here is derived from an EMBL/GenBank/DDBJ whole genome shotgun (WGS) entry which is preliminary data.</text>
</comment>
<dbReference type="InParanoid" id="F1Z4Y3"/>
<feature type="region of interest" description="Disordered" evidence="1">
    <location>
        <begin position="1"/>
        <end position="37"/>
    </location>
</feature>
<dbReference type="EMBL" id="AEWJ01000023">
    <property type="protein sequence ID" value="EGD60086.1"/>
    <property type="molecule type" value="Genomic_DNA"/>
</dbReference>
<dbReference type="Proteomes" id="UP000004728">
    <property type="component" value="Unassembled WGS sequence"/>
</dbReference>
<accession>F1Z4Y3</accession>
<sequence>MFGQFPGSRQEQRRCHRMARALASPSPPSTATPFARPATFSAIGQTFVA</sequence>
<name>F1Z4Y3_9SPHN</name>
<keyword evidence="3" id="KW-1185">Reference proteome</keyword>
<evidence type="ECO:0000313" key="3">
    <source>
        <dbReference type="Proteomes" id="UP000004728"/>
    </source>
</evidence>